<dbReference type="KEGG" id="thl:TEH_11450"/>
<dbReference type="AlphaFoldDB" id="A0AAN1VQX9"/>
<evidence type="ECO:0000313" key="2">
    <source>
        <dbReference type="EMBL" id="BAK94472.1"/>
    </source>
</evidence>
<dbReference type="Proteomes" id="UP000002663">
    <property type="component" value="Chromosome"/>
</dbReference>
<gene>
    <name evidence="2" type="ordered locus">TEH_11450</name>
</gene>
<dbReference type="EMBL" id="AP012046">
    <property type="protein sequence ID" value="BAK94472.1"/>
    <property type="molecule type" value="Genomic_DNA"/>
</dbReference>
<organism evidence="2 3">
    <name type="scientific">Tetragenococcus halophilus (strain DSM 20338 / JCM 20259 / NCIMB 9735 / NBRC 12172)</name>
    <name type="common">Pediococcus halophilus</name>
    <dbReference type="NCBI Taxonomy" id="945021"/>
    <lineage>
        <taxon>Bacteria</taxon>
        <taxon>Bacillati</taxon>
        <taxon>Bacillota</taxon>
        <taxon>Bacilli</taxon>
        <taxon>Lactobacillales</taxon>
        <taxon>Enterococcaceae</taxon>
        <taxon>Tetragenococcus</taxon>
    </lineage>
</organism>
<proteinExistence type="predicted"/>
<sequence length="249" mass="29960">MERKNKMKKTEKEKRKLFEEKQGNPFDDDIGRRLKEKMDSYPDMDKYVMFLAVMKVLIEYAENGNWAKKAPDFVKKYYFPQKQIEEVQQISAFRYSYQDYCELTRDYYLLTETTGKKIFQKMLDWFPSEKEKNRIATWPASFVISLFRPIELENKIYFEDIRTKERYKATLLDDALINKIKTFRAPFLSLLVPSDKGYLTDIILECENFDLINPTKTKNLSKKDWGEYVFRWYRTNLLRSLTSESSQSN</sequence>
<name>A0AAN1VQX9_TETHN</name>
<protein>
    <submittedName>
        <fullName evidence="2">Uncharacterized protein</fullName>
    </submittedName>
</protein>
<feature type="compositionally biased region" description="Basic and acidic residues" evidence="1">
    <location>
        <begin position="1"/>
        <end position="22"/>
    </location>
</feature>
<accession>A0AAN1VQX9</accession>
<reference evidence="2 3" key="1">
    <citation type="submission" date="2011-01" db="EMBL/GenBank/DDBJ databases">
        <title>Whole genome sequence of Tetragenococcus halophilus NBRC 12172.</title>
        <authorList>
            <person name="Nakazawa H."/>
            <person name="Omata S."/>
            <person name="Koga C."/>
            <person name="Watanabe Y."/>
            <person name="Katano Y."/>
            <person name="Ito N."/>
            <person name="Tsukatani N."/>
            <person name="Ankai A."/>
            <person name="Oguchi A."/>
            <person name="Fukui S."/>
            <person name="Yashiro I."/>
            <person name="Kamata S."/>
            <person name="Hashimoto Y."/>
            <person name="Yamazaki J."/>
            <person name="Taguchi H."/>
            <person name="Tanaka A."/>
            <person name="Koyama T."/>
            <person name="Ichige A."/>
            <person name="Hanya Y."/>
            <person name="Tanikawa S."/>
            <person name="Yamazaki S."/>
            <person name="Fujita N."/>
        </authorList>
    </citation>
    <scope>NUCLEOTIDE SEQUENCE [LARGE SCALE GENOMIC DNA]</scope>
    <source>
        <strain evidence="3">DSM 20338 / JCM 20259 / NCIMB 9735 / NBRC 12172</strain>
    </source>
</reference>
<feature type="region of interest" description="Disordered" evidence="1">
    <location>
        <begin position="1"/>
        <end position="28"/>
    </location>
</feature>
<evidence type="ECO:0000313" key="3">
    <source>
        <dbReference type="Proteomes" id="UP000002663"/>
    </source>
</evidence>
<evidence type="ECO:0000256" key="1">
    <source>
        <dbReference type="SAM" id="MobiDB-lite"/>
    </source>
</evidence>